<dbReference type="CDD" id="cd08561">
    <property type="entry name" value="GDPD_cytoplasmic_ScUgpQ2_like"/>
    <property type="match status" value="1"/>
</dbReference>
<evidence type="ECO:0000313" key="3">
    <source>
        <dbReference type="Proteomes" id="UP000291933"/>
    </source>
</evidence>
<gene>
    <name evidence="2" type="ORF">ET996_02945</name>
</gene>
<dbReference type="OrthoDB" id="5241788at2"/>
<dbReference type="PANTHER" id="PTHR43805:SF1">
    <property type="entry name" value="GP-PDE DOMAIN-CONTAINING PROTEIN"/>
    <property type="match status" value="1"/>
</dbReference>
<dbReference type="SUPFAM" id="SSF51695">
    <property type="entry name" value="PLC-like phosphodiesterases"/>
    <property type="match status" value="1"/>
</dbReference>
<dbReference type="GO" id="GO:0008081">
    <property type="term" value="F:phosphoric diester hydrolase activity"/>
    <property type="evidence" value="ECO:0007669"/>
    <property type="project" value="InterPro"/>
</dbReference>
<dbReference type="InterPro" id="IPR017946">
    <property type="entry name" value="PLC-like_Pdiesterase_TIM-brl"/>
</dbReference>
<organism evidence="2 3">
    <name type="scientific">Propioniciclava tarda</name>
    <dbReference type="NCBI Taxonomy" id="433330"/>
    <lineage>
        <taxon>Bacteria</taxon>
        <taxon>Bacillati</taxon>
        <taxon>Actinomycetota</taxon>
        <taxon>Actinomycetes</taxon>
        <taxon>Propionibacteriales</taxon>
        <taxon>Propionibacteriaceae</taxon>
        <taxon>Propioniciclava</taxon>
    </lineage>
</organism>
<dbReference type="PANTHER" id="PTHR43805">
    <property type="entry name" value="GLYCEROPHOSPHORYL DIESTER PHOSPHODIESTERASE"/>
    <property type="match status" value="1"/>
</dbReference>
<evidence type="ECO:0000313" key="2">
    <source>
        <dbReference type="EMBL" id="TBT96085.1"/>
    </source>
</evidence>
<dbReference type="AlphaFoldDB" id="A0A4Q9KP37"/>
<dbReference type="InterPro" id="IPR030395">
    <property type="entry name" value="GP_PDE_dom"/>
</dbReference>
<comment type="caution">
    <text evidence="2">The sequence shown here is derived from an EMBL/GenBank/DDBJ whole genome shotgun (WGS) entry which is preliminary data.</text>
</comment>
<proteinExistence type="predicted"/>
<accession>A0A4Q9KP37</accession>
<dbReference type="EMBL" id="SDMR01000002">
    <property type="protein sequence ID" value="TBT96085.1"/>
    <property type="molecule type" value="Genomic_DNA"/>
</dbReference>
<dbReference type="GO" id="GO:0006629">
    <property type="term" value="P:lipid metabolic process"/>
    <property type="evidence" value="ECO:0007669"/>
    <property type="project" value="InterPro"/>
</dbReference>
<sequence length="243" mass="26023">MAHRGGWAAGEAAENTLAAFSAAVEMGYSHLETDVHVTSDGVLVAFHDDLLDRVTDASGPIAQLPWSEVRAARIGGVEPIPTFDELLDAFPTTRFNIDLKADGAVAPLAETLARHGAERRVCVGSFSTRRIRRFRRLAGPSVATSVDPLGVIWYAFAAGGRRVVAPPGQALQVPVRDEKTGVLIVKPSLITAAHRAGRVVHVWTVNDASEMHRLIDLGVDGLVSDDIVLLKDVLVERGLWTGA</sequence>
<dbReference type="Pfam" id="PF03009">
    <property type="entry name" value="GDPD"/>
    <property type="match status" value="1"/>
</dbReference>
<reference evidence="2 3" key="1">
    <citation type="submission" date="2019-01" db="EMBL/GenBank/DDBJ databases">
        <title>Lactibacter flavus gen. nov., sp. nov., a novel bacterium of the family Propionibacteriaceae isolated from raw milk and dairy products.</title>
        <authorList>
            <person name="Huptas C."/>
            <person name="Wenning M."/>
            <person name="Breitenwieser F."/>
            <person name="Doll E."/>
            <person name="Von Neubeck M."/>
            <person name="Busse H.-J."/>
            <person name="Scherer S."/>
        </authorList>
    </citation>
    <scope>NUCLEOTIDE SEQUENCE [LARGE SCALE GENOMIC DNA]</scope>
    <source>
        <strain evidence="2 3">DSM 22130</strain>
    </source>
</reference>
<protein>
    <submittedName>
        <fullName evidence="2">Glycerophosphodiester phosphodiesterase</fullName>
    </submittedName>
</protein>
<dbReference type="PROSITE" id="PS51704">
    <property type="entry name" value="GP_PDE"/>
    <property type="match status" value="1"/>
</dbReference>
<dbReference type="Proteomes" id="UP000291933">
    <property type="component" value="Unassembled WGS sequence"/>
</dbReference>
<keyword evidence="3" id="KW-1185">Reference proteome</keyword>
<name>A0A4Q9KP37_PROTD</name>
<evidence type="ECO:0000259" key="1">
    <source>
        <dbReference type="PROSITE" id="PS51704"/>
    </source>
</evidence>
<feature type="domain" description="GP-PDE" evidence="1">
    <location>
        <begin position="1"/>
        <end position="234"/>
    </location>
</feature>
<dbReference type="Gene3D" id="3.20.20.190">
    <property type="entry name" value="Phosphatidylinositol (PI) phosphodiesterase"/>
    <property type="match status" value="1"/>
</dbReference>